<proteinExistence type="predicted"/>
<accession>A0A9P5XU86</accession>
<dbReference type="GO" id="GO:0032259">
    <property type="term" value="P:methylation"/>
    <property type="evidence" value="ECO:0007669"/>
    <property type="project" value="UniProtKB-KW"/>
</dbReference>
<feature type="domain" description="Methyltransferase" evidence="1">
    <location>
        <begin position="48"/>
        <end position="142"/>
    </location>
</feature>
<dbReference type="AlphaFoldDB" id="A0A9P5XU86"/>
<protein>
    <submittedName>
        <fullName evidence="2">S-adenosyl-L-methionine-dependent methyltransferase</fullName>
    </submittedName>
</protein>
<gene>
    <name evidence="2" type="ORF">BDZ94DRAFT_1313969</name>
</gene>
<dbReference type="Pfam" id="PF13649">
    <property type="entry name" value="Methyltransf_25"/>
    <property type="match status" value="1"/>
</dbReference>
<dbReference type="PANTHER" id="PTHR43591">
    <property type="entry name" value="METHYLTRANSFERASE"/>
    <property type="match status" value="1"/>
</dbReference>
<dbReference type="CDD" id="cd02440">
    <property type="entry name" value="AdoMet_MTases"/>
    <property type="match status" value="1"/>
</dbReference>
<dbReference type="InterPro" id="IPR029063">
    <property type="entry name" value="SAM-dependent_MTases_sf"/>
</dbReference>
<keyword evidence="2" id="KW-0489">Methyltransferase</keyword>
<dbReference type="PANTHER" id="PTHR43591:SF24">
    <property type="entry name" value="2-METHOXY-6-POLYPRENYL-1,4-BENZOQUINOL METHYLASE, MITOCHONDRIAL"/>
    <property type="match status" value="1"/>
</dbReference>
<reference evidence="2" key="1">
    <citation type="submission" date="2020-11" db="EMBL/GenBank/DDBJ databases">
        <authorList>
            <consortium name="DOE Joint Genome Institute"/>
            <person name="Ahrendt S."/>
            <person name="Riley R."/>
            <person name="Andreopoulos W."/>
            <person name="Labutti K."/>
            <person name="Pangilinan J."/>
            <person name="Ruiz-Duenas F.J."/>
            <person name="Barrasa J.M."/>
            <person name="Sanchez-Garcia M."/>
            <person name="Camarero S."/>
            <person name="Miyauchi S."/>
            <person name="Serrano A."/>
            <person name="Linde D."/>
            <person name="Babiker R."/>
            <person name="Drula E."/>
            <person name="Ayuso-Fernandez I."/>
            <person name="Pacheco R."/>
            <person name="Padilla G."/>
            <person name="Ferreira P."/>
            <person name="Barriuso J."/>
            <person name="Kellner H."/>
            <person name="Castanera R."/>
            <person name="Alfaro M."/>
            <person name="Ramirez L."/>
            <person name="Pisabarro A.G."/>
            <person name="Kuo A."/>
            <person name="Tritt A."/>
            <person name="Lipzen A."/>
            <person name="He G."/>
            <person name="Yan M."/>
            <person name="Ng V."/>
            <person name="Cullen D."/>
            <person name="Martin F."/>
            <person name="Rosso M.-N."/>
            <person name="Henrissat B."/>
            <person name="Hibbett D."/>
            <person name="Martinez A.T."/>
            <person name="Grigoriev I.V."/>
        </authorList>
    </citation>
    <scope>NUCLEOTIDE SEQUENCE</scope>
    <source>
        <strain evidence="2">CBS 247.69</strain>
    </source>
</reference>
<comment type="caution">
    <text evidence="2">The sequence shown here is derived from an EMBL/GenBank/DDBJ whole genome shotgun (WGS) entry which is preliminary data.</text>
</comment>
<dbReference type="InterPro" id="IPR041698">
    <property type="entry name" value="Methyltransf_25"/>
</dbReference>
<dbReference type="SUPFAM" id="SSF53335">
    <property type="entry name" value="S-adenosyl-L-methionine-dependent methyltransferases"/>
    <property type="match status" value="1"/>
</dbReference>
<keyword evidence="3" id="KW-1185">Reference proteome</keyword>
<name>A0A9P5XU86_9AGAR</name>
<evidence type="ECO:0000259" key="1">
    <source>
        <dbReference type="Pfam" id="PF13649"/>
    </source>
</evidence>
<keyword evidence="2" id="KW-0808">Transferase</keyword>
<dbReference type="GO" id="GO:0008168">
    <property type="term" value="F:methyltransferase activity"/>
    <property type="evidence" value="ECO:0007669"/>
    <property type="project" value="UniProtKB-KW"/>
</dbReference>
<evidence type="ECO:0000313" key="3">
    <source>
        <dbReference type="Proteomes" id="UP000807353"/>
    </source>
</evidence>
<dbReference type="Gene3D" id="3.40.50.150">
    <property type="entry name" value="Vaccinia Virus protein VP39"/>
    <property type="match status" value="1"/>
</dbReference>
<evidence type="ECO:0000313" key="2">
    <source>
        <dbReference type="EMBL" id="KAF9457668.1"/>
    </source>
</evidence>
<sequence length="272" mass="30460">METTGNHYMLPSDEAEEERLNTQHQLLRQLFGPKLIHPDVTFIDGDKVLDCGAGSGAWLLDLAKGGTIPMGVIGYGVDQNPVLFPKNPPSNLRFLTGDITALPADWSDTFLLVNQRLLLSALHKDEWVSAINEIYRVLAPGGWIQLCEVNTWKAGPAIERERSVLRVLYDSGGFFFEPCKEIPSMLHFAGFVDIHTIDKVTTLAGEEGTQHRENTIRVFCATKSQIVFLGERCGIKSEEDFESLVAAMDDEMKNTPDADKQYTYFYAQKPYV</sequence>
<dbReference type="EMBL" id="MU150362">
    <property type="protein sequence ID" value="KAF9457668.1"/>
    <property type="molecule type" value="Genomic_DNA"/>
</dbReference>
<dbReference type="OrthoDB" id="184880at2759"/>
<organism evidence="2 3">
    <name type="scientific">Collybia nuda</name>
    <dbReference type="NCBI Taxonomy" id="64659"/>
    <lineage>
        <taxon>Eukaryota</taxon>
        <taxon>Fungi</taxon>
        <taxon>Dikarya</taxon>
        <taxon>Basidiomycota</taxon>
        <taxon>Agaricomycotina</taxon>
        <taxon>Agaricomycetes</taxon>
        <taxon>Agaricomycetidae</taxon>
        <taxon>Agaricales</taxon>
        <taxon>Tricholomatineae</taxon>
        <taxon>Clitocybaceae</taxon>
        <taxon>Collybia</taxon>
    </lineage>
</organism>
<dbReference type="Proteomes" id="UP000807353">
    <property type="component" value="Unassembled WGS sequence"/>
</dbReference>